<accession>A0A8J8SZM0</accession>
<dbReference type="EMBL" id="RRYP01013011">
    <property type="protein sequence ID" value="TNV76757.1"/>
    <property type="molecule type" value="Genomic_DNA"/>
</dbReference>
<name>A0A8J8SZM0_HALGN</name>
<sequence length="249" mass="28283">MIGFKQYKLIGFCQIIQTMNQTEEEAIMYRMMELQLQEAQQELERPPKKEGAVDKEAAKKQAKDEAKMKKKADKEKRREDRKAKDEERKEMGAKKQGAGAAEAGEEDETHQKGGKVFLKQRKDAVVEIMKLGFAQIGQCMVTLWHRPTEQHIARLKSLQGITFVVTLQSDREHPESITSTSMVPMLQSLVTRKLKPSYPQRYLSYTASYSSRGKVLKTLSISANLDICDASSSTVLRASIELVLSLIHY</sequence>
<reference evidence="2" key="1">
    <citation type="submission" date="2019-06" db="EMBL/GenBank/DDBJ databases">
        <authorList>
            <person name="Zheng W."/>
        </authorList>
    </citation>
    <scope>NUCLEOTIDE SEQUENCE</scope>
    <source>
        <strain evidence="2">QDHG01</strain>
    </source>
</reference>
<protein>
    <submittedName>
        <fullName evidence="2">Uncharacterized protein</fullName>
    </submittedName>
</protein>
<evidence type="ECO:0000313" key="3">
    <source>
        <dbReference type="Proteomes" id="UP000785679"/>
    </source>
</evidence>
<organism evidence="2 3">
    <name type="scientific">Halteria grandinella</name>
    <dbReference type="NCBI Taxonomy" id="5974"/>
    <lineage>
        <taxon>Eukaryota</taxon>
        <taxon>Sar</taxon>
        <taxon>Alveolata</taxon>
        <taxon>Ciliophora</taxon>
        <taxon>Intramacronucleata</taxon>
        <taxon>Spirotrichea</taxon>
        <taxon>Stichotrichia</taxon>
        <taxon>Sporadotrichida</taxon>
        <taxon>Halteriidae</taxon>
        <taxon>Halteria</taxon>
    </lineage>
</organism>
<gene>
    <name evidence="2" type="ORF">FGO68_gene9794</name>
</gene>
<comment type="caution">
    <text evidence="2">The sequence shown here is derived from an EMBL/GenBank/DDBJ whole genome shotgun (WGS) entry which is preliminary data.</text>
</comment>
<proteinExistence type="predicted"/>
<feature type="compositionally biased region" description="Basic and acidic residues" evidence="1">
    <location>
        <begin position="42"/>
        <end position="93"/>
    </location>
</feature>
<feature type="region of interest" description="Disordered" evidence="1">
    <location>
        <begin position="39"/>
        <end position="115"/>
    </location>
</feature>
<dbReference type="AlphaFoldDB" id="A0A8J8SZM0"/>
<keyword evidence="3" id="KW-1185">Reference proteome</keyword>
<dbReference type="Proteomes" id="UP000785679">
    <property type="component" value="Unassembled WGS sequence"/>
</dbReference>
<evidence type="ECO:0000313" key="2">
    <source>
        <dbReference type="EMBL" id="TNV76757.1"/>
    </source>
</evidence>
<evidence type="ECO:0000256" key="1">
    <source>
        <dbReference type="SAM" id="MobiDB-lite"/>
    </source>
</evidence>